<evidence type="ECO:0000313" key="3">
    <source>
        <dbReference type="Proteomes" id="UP000244932"/>
    </source>
</evidence>
<dbReference type="Proteomes" id="UP000244932">
    <property type="component" value="Unassembled WGS sequence"/>
</dbReference>
<accession>A0A2R8AEE9</accession>
<gene>
    <name evidence="2" type="primary">amiD_2</name>
    <name evidence="2" type="ORF">POI8812_02915</name>
</gene>
<organism evidence="2 3">
    <name type="scientific">Pontivivens insulae</name>
    <dbReference type="NCBI Taxonomy" id="1639689"/>
    <lineage>
        <taxon>Bacteria</taxon>
        <taxon>Pseudomonadati</taxon>
        <taxon>Pseudomonadota</taxon>
        <taxon>Alphaproteobacteria</taxon>
        <taxon>Rhodobacterales</taxon>
        <taxon>Paracoccaceae</taxon>
        <taxon>Pontivivens</taxon>
    </lineage>
</organism>
<dbReference type="InterPro" id="IPR020556">
    <property type="entry name" value="Amidase_CS"/>
</dbReference>
<reference evidence="2 3" key="1">
    <citation type="submission" date="2018-03" db="EMBL/GenBank/DDBJ databases">
        <authorList>
            <person name="Keele B.F."/>
        </authorList>
    </citation>
    <scope>NUCLEOTIDE SEQUENCE [LARGE SCALE GENOMIC DNA]</scope>
    <source>
        <strain evidence="2 3">CeCT 8812</strain>
    </source>
</reference>
<dbReference type="InterPro" id="IPR023631">
    <property type="entry name" value="Amidase_dom"/>
</dbReference>
<dbReference type="Gene3D" id="3.90.1300.10">
    <property type="entry name" value="Amidase signature (AS) domain"/>
    <property type="match status" value="1"/>
</dbReference>
<proteinExistence type="predicted"/>
<name>A0A2R8AEE9_9RHOB</name>
<feature type="domain" description="Amidase" evidence="1">
    <location>
        <begin position="25"/>
        <end position="430"/>
    </location>
</feature>
<dbReference type="EMBL" id="OMKW01000004">
    <property type="protein sequence ID" value="SPF30576.1"/>
    <property type="molecule type" value="Genomic_DNA"/>
</dbReference>
<evidence type="ECO:0000259" key="1">
    <source>
        <dbReference type="Pfam" id="PF01425"/>
    </source>
</evidence>
<dbReference type="GO" id="GO:0004040">
    <property type="term" value="F:amidase activity"/>
    <property type="evidence" value="ECO:0007669"/>
    <property type="project" value="UniProtKB-EC"/>
</dbReference>
<keyword evidence="3" id="KW-1185">Reference proteome</keyword>
<dbReference type="AlphaFoldDB" id="A0A2R8AEE9"/>
<evidence type="ECO:0000313" key="2">
    <source>
        <dbReference type="EMBL" id="SPF30576.1"/>
    </source>
</evidence>
<dbReference type="Pfam" id="PF01425">
    <property type="entry name" value="Amidase"/>
    <property type="match status" value="1"/>
</dbReference>
<dbReference type="PANTHER" id="PTHR11895:SF176">
    <property type="entry name" value="AMIDASE AMID-RELATED"/>
    <property type="match status" value="1"/>
</dbReference>
<dbReference type="InterPro" id="IPR036928">
    <property type="entry name" value="AS_sf"/>
</dbReference>
<dbReference type="OrthoDB" id="9811471at2"/>
<protein>
    <submittedName>
        <fullName evidence="2">Amidase AmiD</fullName>
        <ecNumber evidence="2">3.5.1.4</ecNumber>
    </submittedName>
</protein>
<dbReference type="EC" id="3.5.1.4" evidence="2"/>
<dbReference type="PANTHER" id="PTHR11895">
    <property type="entry name" value="TRANSAMIDASE"/>
    <property type="match status" value="1"/>
</dbReference>
<dbReference type="SUPFAM" id="SSF75304">
    <property type="entry name" value="Amidase signature (AS) enzymes"/>
    <property type="match status" value="1"/>
</dbReference>
<dbReference type="PROSITE" id="PS00571">
    <property type="entry name" value="AMIDASES"/>
    <property type="match status" value="1"/>
</dbReference>
<dbReference type="InterPro" id="IPR000120">
    <property type="entry name" value="Amidase"/>
</dbReference>
<sequence length="443" mass="45833">MTDHLNWTAADQGRAIAAGTLDPVEMTEAYLDAISNHPAGQSIYARTTAERARAEAMAAAKRAKAGTRKGPLDGVSISWKDLFDTAGTETEAGSALLKGRLPDADAKVLATAAAHGTVCLGKTHMTELAFAGIGYNPVTATPPNIHDPDAVPGGSSSGAAASVAHGLAAVGIGSDTGGSVRVPSAWNDLVGLKTTATLLPLDGVVPLCAFFDTVGPLTRSVEDAALMLEALGGPKAPDLAGTHPTLNLAVLDTVAVEDARDAPRAAFETAVDALAKAGAQITRITSETVAEAMANGGPLFIAEAWATHGERIAAHPDTMFSEVEARFRAGEAVAAWDYIGKRKRLEELRAIWREEVSAFDAVLIPSAAITPPKVADLAADLDFYRAENLLALQNTRIGNLLGLSAITLPTGTPSCGIMAMGAAFGEAKLLRVASEMERMLGVR</sequence>
<keyword evidence="2" id="KW-0378">Hydrolase</keyword>
<dbReference type="RefSeq" id="WP_108783301.1">
    <property type="nucleotide sequence ID" value="NZ_OMKW01000004.1"/>
</dbReference>